<dbReference type="Proteomes" id="UP000179047">
    <property type="component" value="Unassembled WGS sequence"/>
</dbReference>
<dbReference type="InterPro" id="IPR050249">
    <property type="entry name" value="Pseudomonas-type_ThrB"/>
</dbReference>
<protein>
    <recommendedName>
        <fullName evidence="2">Aminoglycoside phosphotransferase domain-containing protein</fullName>
    </recommendedName>
</protein>
<dbReference type="Gene3D" id="3.30.200.20">
    <property type="entry name" value="Phosphorylase Kinase, domain 1"/>
    <property type="match status" value="1"/>
</dbReference>
<dbReference type="Gene3D" id="3.90.1200.10">
    <property type="match status" value="1"/>
</dbReference>
<dbReference type="Pfam" id="PF01636">
    <property type="entry name" value="APH"/>
    <property type="match status" value="1"/>
</dbReference>
<comment type="caution">
    <text evidence="3">The sequence shown here is derived from an EMBL/GenBank/DDBJ whole genome shotgun (WGS) entry which is preliminary data.</text>
</comment>
<dbReference type="InterPro" id="IPR002575">
    <property type="entry name" value="Aminoglycoside_PTrfase"/>
</dbReference>
<dbReference type="InterPro" id="IPR011009">
    <property type="entry name" value="Kinase-like_dom_sf"/>
</dbReference>
<reference evidence="3 4" key="1">
    <citation type="journal article" date="2016" name="Nat. Commun.">
        <title>Thousands of microbial genomes shed light on interconnected biogeochemical processes in an aquifer system.</title>
        <authorList>
            <person name="Anantharaman K."/>
            <person name="Brown C.T."/>
            <person name="Hug L.A."/>
            <person name="Sharon I."/>
            <person name="Castelle C.J."/>
            <person name="Probst A.J."/>
            <person name="Thomas B.C."/>
            <person name="Singh A."/>
            <person name="Wilkins M.J."/>
            <person name="Karaoz U."/>
            <person name="Brodie E.L."/>
            <person name="Williams K.H."/>
            <person name="Hubbard S.S."/>
            <person name="Banfield J.F."/>
        </authorList>
    </citation>
    <scope>NUCLEOTIDE SEQUENCE [LARGE SCALE GENOMIC DNA]</scope>
</reference>
<dbReference type="AlphaFoldDB" id="A0A1F8GX00"/>
<organism evidence="3 4">
    <name type="scientific">Candidatus Yanofskybacteria bacterium RIFCSPLOWO2_01_FULL_49_25</name>
    <dbReference type="NCBI Taxonomy" id="1802701"/>
    <lineage>
        <taxon>Bacteria</taxon>
        <taxon>Candidatus Yanofskyibacteriota</taxon>
    </lineage>
</organism>
<sequence>MTRLMSYIPTTKEAQRIAGVFGILPVHIRRIPDGLINASFFITDKDHKEFVLRVYQKDNRTIGEIRHEIKVMNALRDTGLPIPRLHMTHTGSYLGTWRHNRVSYFTILMERIKGRHIKPTDLYLLPSVAQYHGKMHRELREHKPLKSVTRTFQTMLQLIEREYSTAIQKLDSKTSRAFSRVYEDICTMVLRRHATIMGLPSGDVHLDYDSTNILVRNNVIVGILDFDDITHKPFALDIGNSLWWWLFYNPVAVWHEVVSTYLKNYEKERNLSKNEKRSLALFIRMRNFALACFLFVNIPAHAQISNVRKAISFDRKMSTFEL</sequence>
<feature type="domain" description="Aminoglycoside phosphotransferase" evidence="2">
    <location>
        <begin position="27"/>
        <end position="246"/>
    </location>
</feature>
<dbReference type="EMBL" id="MGKP01000001">
    <property type="protein sequence ID" value="OGN29952.1"/>
    <property type="molecule type" value="Genomic_DNA"/>
</dbReference>
<gene>
    <name evidence="3" type="ORF">A3A33_01355</name>
</gene>
<evidence type="ECO:0000313" key="4">
    <source>
        <dbReference type="Proteomes" id="UP000179047"/>
    </source>
</evidence>
<evidence type="ECO:0000259" key="2">
    <source>
        <dbReference type="Pfam" id="PF01636"/>
    </source>
</evidence>
<evidence type="ECO:0000256" key="1">
    <source>
        <dbReference type="ARBA" id="ARBA00038240"/>
    </source>
</evidence>
<dbReference type="PANTHER" id="PTHR21064">
    <property type="entry name" value="AMINOGLYCOSIDE PHOSPHOTRANSFERASE DOMAIN-CONTAINING PROTEIN-RELATED"/>
    <property type="match status" value="1"/>
</dbReference>
<proteinExistence type="inferred from homology"/>
<comment type="similarity">
    <text evidence="1">Belongs to the pseudomonas-type ThrB family.</text>
</comment>
<accession>A0A1F8GX00</accession>
<name>A0A1F8GX00_9BACT</name>
<dbReference type="GO" id="GO:0019202">
    <property type="term" value="F:amino acid kinase activity"/>
    <property type="evidence" value="ECO:0007669"/>
    <property type="project" value="TreeGrafter"/>
</dbReference>
<dbReference type="STRING" id="1802701.A3A33_01355"/>
<dbReference type="SUPFAM" id="SSF56112">
    <property type="entry name" value="Protein kinase-like (PK-like)"/>
    <property type="match status" value="1"/>
</dbReference>
<evidence type="ECO:0000313" key="3">
    <source>
        <dbReference type="EMBL" id="OGN29952.1"/>
    </source>
</evidence>
<dbReference type="PANTHER" id="PTHR21064:SF6">
    <property type="entry name" value="AMINOGLYCOSIDE PHOSPHOTRANSFERASE DOMAIN-CONTAINING PROTEIN"/>
    <property type="match status" value="1"/>
</dbReference>